<keyword evidence="5 8" id="KW-0732">Signal</keyword>
<accession>A0AA38KPP2</accession>
<evidence type="ECO:0000256" key="5">
    <source>
        <dbReference type="ARBA" id="ARBA00022729"/>
    </source>
</evidence>
<dbReference type="Gene3D" id="3.20.20.80">
    <property type="entry name" value="Glycosidases"/>
    <property type="match status" value="1"/>
</dbReference>
<comment type="catalytic activity">
    <reaction evidence="1">
        <text>Hydrolysis of terminal non-reducing alpha-L-arabinofuranoside residues in alpha-L-arabinosides.</text>
        <dbReference type="EC" id="3.2.1.55"/>
    </reaction>
</comment>
<evidence type="ECO:0000256" key="7">
    <source>
        <dbReference type="ARBA" id="ARBA00023180"/>
    </source>
</evidence>
<dbReference type="PANTHER" id="PTHR31776">
    <property type="entry name" value="ALPHA-L-ARABINOFURANOSIDASE 1"/>
    <property type="match status" value="1"/>
</dbReference>
<dbReference type="InterPro" id="IPR010720">
    <property type="entry name" value="Alpha-L-AF_C"/>
</dbReference>
<proteinExistence type="inferred from homology"/>
<comment type="similarity">
    <text evidence="3">Belongs to the glycosyl hydrolase 51 family.</text>
</comment>
<feature type="domain" description="Alpha-L-arabinofuranosidase C-terminal" evidence="9">
    <location>
        <begin position="460"/>
        <end position="628"/>
    </location>
</feature>
<dbReference type="InterPro" id="IPR055235">
    <property type="entry name" value="ASD1_cat"/>
</dbReference>
<dbReference type="SUPFAM" id="SSF51445">
    <property type="entry name" value="(Trans)glycosidases"/>
    <property type="match status" value="1"/>
</dbReference>
<organism evidence="10 11">
    <name type="scientific">Lentinula aff. detonsa</name>
    <dbReference type="NCBI Taxonomy" id="2804958"/>
    <lineage>
        <taxon>Eukaryota</taxon>
        <taxon>Fungi</taxon>
        <taxon>Dikarya</taxon>
        <taxon>Basidiomycota</taxon>
        <taxon>Agaricomycotina</taxon>
        <taxon>Agaricomycetes</taxon>
        <taxon>Agaricomycetidae</taxon>
        <taxon>Agaricales</taxon>
        <taxon>Marasmiineae</taxon>
        <taxon>Omphalotaceae</taxon>
        <taxon>Lentinula</taxon>
    </lineage>
</organism>
<comment type="pathway">
    <text evidence="2">Glycan metabolism; L-arabinan degradation.</text>
</comment>
<protein>
    <recommendedName>
        <fullName evidence="4">non-reducing end alpha-L-arabinofuranosidase</fullName>
        <ecNumber evidence="4">3.2.1.55</ecNumber>
    </recommendedName>
</protein>
<dbReference type="InterPro" id="IPR051563">
    <property type="entry name" value="Glycosyl_Hydrolase_51"/>
</dbReference>
<feature type="signal peptide" evidence="8">
    <location>
        <begin position="1"/>
        <end position="23"/>
    </location>
</feature>
<evidence type="ECO:0000256" key="8">
    <source>
        <dbReference type="SAM" id="SignalP"/>
    </source>
</evidence>
<name>A0AA38KPP2_9AGAR</name>
<reference evidence="10" key="1">
    <citation type="submission" date="2022-08" db="EMBL/GenBank/DDBJ databases">
        <authorList>
            <consortium name="DOE Joint Genome Institute"/>
            <person name="Min B."/>
            <person name="Riley R."/>
            <person name="Sierra-Patev S."/>
            <person name="Naranjo-Ortiz M."/>
            <person name="Looney B."/>
            <person name="Konkel Z."/>
            <person name="Slot J.C."/>
            <person name="Sakamoto Y."/>
            <person name="Steenwyk J.L."/>
            <person name="Rokas A."/>
            <person name="Carro J."/>
            <person name="Camarero S."/>
            <person name="Ferreira P."/>
            <person name="Molpeceres G."/>
            <person name="Ruiz-Duenas F.J."/>
            <person name="Serrano A."/>
            <person name="Henrissat B."/>
            <person name="Drula E."/>
            <person name="Hughes K.W."/>
            <person name="Mata J.L."/>
            <person name="Ishikawa N.K."/>
            <person name="Vargas-Isla R."/>
            <person name="Ushijima S."/>
            <person name="Smith C.A."/>
            <person name="Ahrendt S."/>
            <person name="Andreopoulos W."/>
            <person name="He G."/>
            <person name="Labutti K."/>
            <person name="Lipzen A."/>
            <person name="Ng V."/>
            <person name="Sandor L."/>
            <person name="Barry K."/>
            <person name="Martinez A.T."/>
            <person name="Xiao Y."/>
            <person name="Gibbons J.G."/>
            <person name="Terashima K."/>
            <person name="Hibbett D.S."/>
            <person name="Grigoriev I.V."/>
        </authorList>
    </citation>
    <scope>NUCLEOTIDE SEQUENCE</scope>
    <source>
        <strain evidence="10">TFB10291</strain>
    </source>
</reference>
<feature type="chain" id="PRO_5041370042" description="non-reducing end alpha-L-arabinofuranosidase" evidence="8">
    <location>
        <begin position="24"/>
        <end position="637"/>
    </location>
</feature>
<evidence type="ECO:0000256" key="4">
    <source>
        <dbReference type="ARBA" id="ARBA00012670"/>
    </source>
</evidence>
<dbReference type="PANTHER" id="PTHR31776:SF0">
    <property type="entry name" value="ALPHA-L-ARABINOFURANOSIDASE 1"/>
    <property type="match status" value="1"/>
</dbReference>
<dbReference type="GO" id="GO:0046373">
    <property type="term" value="P:L-arabinose metabolic process"/>
    <property type="evidence" value="ECO:0007669"/>
    <property type="project" value="InterPro"/>
</dbReference>
<dbReference type="Proteomes" id="UP001163798">
    <property type="component" value="Unassembled WGS sequence"/>
</dbReference>
<evidence type="ECO:0000256" key="3">
    <source>
        <dbReference type="ARBA" id="ARBA00007186"/>
    </source>
</evidence>
<evidence type="ECO:0000256" key="2">
    <source>
        <dbReference type="ARBA" id="ARBA00004834"/>
    </source>
</evidence>
<dbReference type="SMART" id="SM00813">
    <property type="entry name" value="Alpha-L-AF_C"/>
    <property type="match status" value="1"/>
</dbReference>
<keyword evidence="6" id="KW-0378">Hydrolase</keyword>
<dbReference type="InterPro" id="IPR013780">
    <property type="entry name" value="Glyco_hydro_b"/>
</dbReference>
<keyword evidence="11" id="KW-1185">Reference proteome</keyword>
<dbReference type="Gene3D" id="2.60.40.1180">
    <property type="entry name" value="Golgi alpha-mannosidase II"/>
    <property type="match status" value="1"/>
</dbReference>
<dbReference type="Pfam" id="PF06964">
    <property type="entry name" value="Alpha-L-AF_C"/>
    <property type="match status" value="1"/>
</dbReference>
<dbReference type="InterPro" id="IPR017853">
    <property type="entry name" value="GH"/>
</dbReference>
<sequence>MSAILSSSTLISLITVVVNETASHVIPSTLWGQMFESGDGGLYAELLQNRAFQMVDVSNQTTALSAWHSVNGAQLTVIEETVPVSSALPNALSVAIPSGSSGQLGIGNEGYFGIKVNSSNTYNASFFYRFPTASSSNGIATVGLQTSTGQVLGASNVTLNGSQTSWLQVFTTIQPSISPASLTNNFTVTVDGETLAGQTINFAMFSLFPPTFKNRPNGMRIDIAETLSAMAPSFFRLPGGNNLEGQTVATRWQWNNTVGPLVERPGRIGDWGYVNTDGLGIFEFLTWCEDLNMQAIMAVWSGFALGGTSIAEDDLGPYIQQAIDQVNFAVGDPTQSDAAALRASLGHPDPFPVAHVEIGNEDFFAANTYTYRWNQFSTALQAAFPNLSFLATSDTFNPVLTPNPAEWDIHVYQTPSWFAENSFIYDGFQRNGTHYFEGEYAAISTNADDIFGTPADGRLTFPTMQSSTGEAAFMIGLERNSDIVFAASYAPLLNHVVDSQWTPNLVSFDSGNVYPSTSYYVQQLFSLNRGDEYLPSTLPDASGTTFWSVVRRTSVTPNEIIIKVVNTVGTASNVTFQLPFPVEDSATVQLLIGAETDSNTPNAPNTVSPQTSTITVDQTFAYNAPGFSVSALTLTTA</sequence>
<dbReference type="EC" id="3.2.1.55" evidence="4"/>
<dbReference type="AlphaFoldDB" id="A0AA38KPP2"/>
<dbReference type="EMBL" id="MU793370">
    <property type="protein sequence ID" value="KAJ3784620.1"/>
    <property type="molecule type" value="Genomic_DNA"/>
</dbReference>
<dbReference type="Pfam" id="PF22848">
    <property type="entry name" value="ASD1_dom"/>
    <property type="match status" value="1"/>
</dbReference>
<comment type="caution">
    <text evidence="10">The sequence shown here is derived from an EMBL/GenBank/DDBJ whole genome shotgun (WGS) entry which is preliminary data.</text>
</comment>
<keyword evidence="7" id="KW-0325">Glycoprotein</keyword>
<evidence type="ECO:0000259" key="9">
    <source>
        <dbReference type="SMART" id="SM00813"/>
    </source>
</evidence>
<dbReference type="GO" id="GO:0046556">
    <property type="term" value="F:alpha-L-arabinofuranosidase activity"/>
    <property type="evidence" value="ECO:0007669"/>
    <property type="project" value="UniProtKB-EC"/>
</dbReference>
<evidence type="ECO:0000313" key="11">
    <source>
        <dbReference type="Proteomes" id="UP001163798"/>
    </source>
</evidence>
<evidence type="ECO:0000256" key="1">
    <source>
        <dbReference type="ARBA" id="ARBA00001462"/>
    </source>
</evidence>
<evidence type="ECO:0000313" key="10">
    <source>
        <dbReference type="EMBL" id="KAJ3784620.1"/>
    </source>
</evidence>
<gene>
    <name evidence="10" type="ORF">GGU10DRAFT_428425</name>
</gene>
<evidence type="ECO:0000256" key="6">
    <source>
        <dbReference type="ARBA" id="ARBA00022801"/>
    </source>
</evidence>